<protein>
    <submittedName>
        <fullName evidence="2">SusF/SusE family outer membrane protein</fullName>
    </submittedName>
</protein>
<proteinExistence type="predicted"/>
<dbReference type="Pfam" id="PF14292">
    <property type="entry name" value="SusE"/>
    <property type="match status" value="1"/>
</dbReference>
<gene>
    <name evidence="2" type="ORF">QQ008_19735</name>
</gene>
<evidence type="ECO:0000313" key="2">
    <source>
        <dbReference type="EMBL" id="MDN5203630.1"/>
    </source>
</evidence>
<dbReference type="PROSITE" id="PS51257">
    <property type="entry name" value="PROKAR_LIPOPROTEIN"/>
    <property type="match status" value="1"/>
</dbReference>
<organism evidence="2 3">
    <name type="scientific">Splendidivirga corallicola</name>
    <dbReference type="NCBI Taxonomy" id="3051826"/>
    <lineage>
        <taxon>Bacteria</taxon>
        <taxon>Pseudomonadati</taxon>
        <taxon>Bacteroidota</taxon>
        <taxon>Cytophagia</taxon>
        <taxon>Cytophagales</taxon>
        <taxon>Splendidivirgaceae</taxon>
        <taxon>Splendidivirga</taxon>
    </lineage>
</organism>
<dbReference type="InterPro" id="IPR025970">
    <property type="entry name" value="SusE"/>
</dbReference>
<keyword evidence="3" id="KW-1185">Reference proteome</keyword>
<feature type="domain" description="SusE outer membrane protein" evidence="1">
    <location>
        <begin position="38"/>
        <end position="132"/>
    </location>
</feature>
<name>A0ABT8KS98_9BACT</name>
<reference evidence="2" key="1">
    <citation type="submission" date="2023-06" db="EMBL/GenBank/DDBJ databases">
        <title>Genomic of Parafulvivirga corallium.</title>
        <authorList>
            <person name="Wang G."/>
        </authorList>
    </citation>
    <scope>NUCLEOTIDE SEQUENCE</scope>
    <source>
        <strain evidence="2">BMA10</strain>
    </source>
</reference>
<evidence type="ECO:0000313" key="3">
    <source>
        <dbReference type="Proteomes" id="UP001172082"/>
    </source>
</evidence>
<dbReference type="CDD" id="cd12956">
    <property type="entry name" value="CBM_SusE-F_like"/>
    <property type="match status" value="1"/>
</dbReference>
<dbReference type="Proteomes" id="UP001172082">
    <property type="component" value="Unassembled WGS sequence"/>
</dbReference>
<sequence length="454" mass="48420">MKNRIIYLIMLCVPLAWLTSCEEEELGPKLGDSNSFSAPKLSNSATSTPVELNADNAQNLFEEFSWSKANYGVNIPVDYLLELSATTDFSEVLNLANTKTTSATITVEDFNDAVLELGLPAFEESTVSLRVKTIVVGAALDTLISESISRTVTTYRLSECGDFCTVGIIGSASPGDWGTDTDMRLADASGADRSTWTIKLFLKAGEVKFRASDGWDTNWGAAAFPSGTGELNGPNIPIATAGYYEVTFNDKSGEYTFTQLAAPEFTSIGIIGSATSGGWDSDTDLTQDTGDPHLWTGSITLTDGEAKFRANDDWANNWGAETFLSGHGVAGGANIPVTAGTYTVRFNDATGEYFFFNDATAYATIGVIGDATANGWDADTDLTQNPNNPYLWSGIITLSDGEAKFRADDDWTNNWGGAGFPSGTSIKNGPNIAVSAGTYVVSFNSGTGEYRLLK</sequence>
<evidence type="ECO:0000259" key="1">
    <source>
        <dbReference type="Pfam" id="PF14292"/>
    </source>
</evidence>
<dbReference type="RefSeq" id="WP_346753653.1">
    <property type="nucleotide sequence ID" value="NZ_JAUJEA010000008.1"/>
</dbReference>
<dbReference type="Gene3D" id="2.60.40.3620">
    <property type="match status" value="3"/>
</dbReference>
<accession>A0ABT8KS98</accession>
<dbReference type="EMBL" id="JAUJEA010000008">
    <property type="protein sequence ID" value="MDN5203630.1"/>
    <property type="molecule type" value="Genomic_DNA"/>
</dbReference>
<comment type="caution">
    <text evidence="2">The sequence shown here is derived from an EMBL/GenBank/DDBJ whole genome shotgun (WGS) entry which is preliminary data.</text>
</comment>